<dbReference type="PANTHER" id="PTHR39610:SF1">
    <property type="match status" value="1"/>
</dbReference>
<reference evidence="2 3" key="1">
    <citation type="submission" date="2017-12" db="EMBL/GenBank/DDBJ databases">
        <authorList>
            <consortium name="DOE Joint Genome Institute"/>
            <person name="Haridas S."/>
            <person name="Kjaerbolling I."/>
            <person name="Vesth T.C."/>
            <person name="Frisvad J.C."/>
            <person name="Nybo J.L."/>
            <person name="Theobald S."/>
            <person name="Kuo A."/>
            <person name="Bowyer P."/>
            <person name="Matsuda Y."/>
            <person name="Mondo S."/>
            <person name="Lyhne E.K."/>
            <person name="Kogle M.E."/>
            <person name="Clum A."/>
            <person name="Lipzen A."/>
            <person name="Salamov A."/>
            <person name="Ngan C.Y."/>
            <person name="Daum C."/>
            <person name="Chiniquy J."/>
            <person name="Barry K."/>
            <person name="LaButti K."/>
            <person name="Simmons B.A."/>
            <person name="Magnuson J.K."/>
            <person name="Mortensen U.H."/>
            <person name="Larsen T.O."/>
            <person name="Grigoriev I.V."/>
            <person name="Baker S.E."/>
            <person name="Andersen M.R."/>
            <person name="Nordberg H.P."/>
            <person name="Cantor M.N."/>
            <person name="Hua S.X."/>
        </authorList>
    </citation>
    <scope>NUCLEOTIDE SEQUENCE [LARGE SCALE GENOMIC DNA]</scope>
    <source>
        <strain evidence="2 3">CBS 102.13</strain>
    </source>
</reference>
<evidence type="ECO:0000256" key="1">
    <source>
        <dbReference type="SAM" id="MobiDB-lite"/>
    </source>
</evidence>
<dbReference type="GeneID" id="36521055"/>
<organism evidence="2 3">
    <name type="scientific">Aspergillus candidus</name>
    <dbReference type="NCBI Taxonomy" id="41067"/>
    <lineage>
        <taxon>Eukaryota</taxon>
        <taxon>Fungi</taxon>
        <taxon>Dikarya</taxon>
        <taxon>Ascomycota</taxon>
        <taxon>Pezizomycotina</taxon>
        <taxon>Eurotiomycetes</taxon>
        <taxon>Eurotiomycetidae</taxon>
        <taxon>Eurotiales</taxon>
        <taxon>Aspergillaceae</taxon>
        <taxon>Aspergillus</taxon>
        <taxon>Aspergillus subgen. Circumdati</taxon>
    </lineage>
</organism>
<dbReference type="Proteomes" id="UP000234585">
    <property type="component" value="Unassembled WGS sequence"/>
</dbReference>
<feature type="compositionally biased region" description="Low complexity" evidence="1">
    <location>
        <begin position="28"/>
        <end position="37"/>
    </location>
</feature>
<sequence length="314" mass="33516">MAPEISPVPSAPQSRRRASTASHPIMESSPSSSRRPSQVMGAPAPSLGADAHAGGPIPGEQGSVQTASGPLRHPKPLTPSDIHSLVEHEQEAMVNRLSRELSQLRQQTASVASTASSTSAAPSDPIDTHHTSPYLGTPATPASRRHRSSSSLSSSYIPAVQGSRTGSISGIAPSRDTGLPSQRPGEHSRSGRSREPSFTSPRPLEGASASLSPAGQQIEPLPHHASGPHAPYSHRSSLSQQRSPAASISRHEEIVHQRGEWESLKRDNDILRRRVRELEQTLKNFREQGSHPRVQQADPSEIQNVSIPALNVAE</sequence>
<feature type="region of interest" description="Disordered" evidence="1">
    <location>
        <begin position="1"/>
        <end position="84"/>
    </location>
</feature>
<dbReference type="AlphaFoldDB" id="A0A2I2F2U5"/>
<accession>A0A2I2F2U5</accession>
<gene>
    <name evidence="2" type="ORF">BDW47DRAFT_111179</name>
</gene>
<feature type="compositionally biased region" description="Basic and acidic residues" evidence="1">
    <location>
        <begin position="249"/>
        <end position="269"/>
    </location>
</feature>
<evidence type="ECO:0000313" key="2">
    <source>
        <dbReference type="EMBL" id="PLB34961.1"/>
    </source>
</evidence>
<feature type="region of interest" description="Disordered" evidence="1">
    <location>
        <begin position="98"/>
        <end position="269"/>
    </location>
</feature>
<feature type="compositionally biased region" description="Basic and acidic residues" evidence="1">
    <location>
        <begin position="184"/>
        <end position="195"/>
    </location>
</feature>
<dbReference type="PANTHER" id="PTHR39610">
    <property type="entry name" value="BZIP DOMAIN-CONTAINING PROTEIN-RELATED"/>
    <property type="match status" value="1"/>
</dbReference>
<feature type="compositionally biased region" description="Polar residues" evidence="1">
    <location>
        <begin position="234"/>
        <end position="246"/>
    </location>
</feature>
<feature type="compositionally biased region" description="Polar residues" evidence="1">
    <location>
        <begin position="297"/>
        <end position="306"/>
    </location>
</feature>
<dbReference type="OrthoDB" id="5401654at2759"/>
<dbReference type="EMBL" id="KZ559169">
    <property type="protein sequence ID" value="PLB34961.1"/>
    <property type="molecule type" value="Genomic_DNA"/>
</dbReference>
<protein>
    <submittedName>
        <fullName evidence="2">Uncharacterized protein</fullName>
    </submittedName>
</protein>
<proteinExistence type="predicted"/>
<feature type="region of interest" description="Disordered" evidence="1">
    <location>
        <begin position="282"/>
        <end position="314"/>
    </location>
</feature>
<evidence type="ECO:0000313" key="3">
    <source>
        <dbReference type="Proteomes" id="UP000234585"/>
    </source>
</evidence>
<dbReference type="RefSeq" id="XP_024668973.1">
    <property type="nucleotide sequence ID" value="XM_024813895.1"/>
</dbReference>
<name>A0A2I2F2U5_ASPCN</name>
<keyword evidence="3" id="KW-1185">Reference proteome</keyword>
<dbReference type="STRING" id="41067.A0A2I2F2U5"/>
<feature type="compositionally biased region" description="Low complexity" evidence="1">
    <location>
        <begin position="108"/>
        <end position="121"/>
    </location>
</feature>